<accession>A0A9D4DA52</accession>
<dbReference type="InterPro" id="IPR019734">
    <property type="entry name" value="TPR_rpt"/>
</dbReference>
<evidence type="ECO:0000313" key="3">
    <source>
        <dbReference type="Proteomes" id="UP000828390"/>
    </source>
</evidence>
<comment type="caution">
    <text evidence="2">The sequence shown here is derived from an EMBL/GenBank/DDBJ whole genome shotgun (WGS) entry which is preliminary data.</text>
</comment>
<name>A0A9D4DA52_DREPO</name>
<dbReference type="Proteomes" id="UP000828390">
    <property type="component" value="Unassembled WGS sequence"/>
</dbReference>
<protein>
    <recommendedName>
        <fullName evidence="4">Tetratricopeptide repeat protein</fullName>
    </recommendedName>
</protein>
<dbReference type="Gene3D" id="1.25.40.10">
    <property type="entry name" value="Tetratricopeptide repeat domain"/>
    <property type="match status" value="1"/>
</dbReference>
<dbReference type="EMBL" id="JAIWYP010000011">
    <property type="protein sequence ID" value="KAH3740601.1"/>
    <property type="molecule type" value="Genomic_DNA"/>
</dbReference>
<feature type="repeat" description="TPR" evidence="1">
    <location>
        <begin position="155"/>
        <end position="188"/>
    </location>
</feature>
<gene>
    <name evidence="2" type="ORF">DPMN_047307</name>
</gene>
<evidence type="ECO:0000313" key="2">
    <source>
        <dbReference type="EMBL" id="KAH3740601.1"/>
    </source>
</evidence>
<sequence length="204" mass="23837">MLYCSGHHQAAVRVLEDVERRYHSNVKAVCAFRRLEGDRDLKMFANMLAGNKQEGISELPFVSCVRFVRQESFCTPAILLFEMNRNNTEEEVAQRDYNEKIWMDSVEVDAHPFLHYLQYLTYGGLGESDNQLQALRTLESYIYDIRNYINLYHYETALNMLGHCYEMEGDYERALNIYELSLRCLGTNNAANWHVRRVLSLISG</sequence>
<evidence type="ECO:0008006" key="4">
    <source>
        <dbReference type="Google" id="ProtNLM"/>
    </source>
</evidence>
<reference evidence="2" key="1">
    <citation type="journal article" date="2019" name="bioRxiv">
        <title>The Genome of the Zebra Mussel, Dreissena polymorpha: A Resource for Invasive Species Research.</title>
        <authorList>
            <person name="McCartney M.A."/>
            <person name="Auch B."/>
            <person name="Kono T."/>
            <person name="Mallez S."/>
            <person name="Zhang Y."/>
            <person name="Obille A."/>
            <person name="Becker A."/>
            <person name="Abrahante J.E."/>
            <person name="Garbe J."/>
            <person name="Badalamenti J.P."/>
            <person name="Herman A."/>
            <person name="Mangelson H."/>
            <person name="Liachko I."/>
            <person name="Sullivan S."/>
            <person name="Sone E.D."/>
            <person name="Koren S."/>
            <person name="Silverstein K.A.T."/>
            <person name="Beckman K.B."/>
            <person name="Gohl D.M."/>
        </authorList>
    </citation>
    <scope>NUCLEOTIDE SEQUENCE</scope>
    <source>
        <strain evidence="2">Duluth1</strain>
        <tissue evidence="2">Whole animal</tissue>
    </source>
</reference>
<organism evidence="2 3">
    <name type="scientific">Dreissena polymorpha</name>
    <name type="common">Zebra mussel</name>
    <name type="synonym">Mytilus polymorpha</name>
    <dbReference type="NCBI Taxonomy" id="45954"/>
    <lineage>
        <taxon>Eukaryota</taxon>
        <taxon>Metazoa</taxon>
        <taxon>Spiralia</taxon>
        <taxon>Lophotrochozoa</taxon>
        <taxon>Mollusca</taxon>
        <taxon>Bivalvia</taxon>
        <taxon>Autobranchia</taxon>
        <taxon>Heteroconchia</taxon>
        <taxon>Euheterodonta</taxon>
        <taxon>Imparidentia</taxon>
        <taxon>Neoheterodontei</taxon>
        <taxon>Myida</taxon>
        <taxon>Dreissenoidea</taxon>
        <taxon>Dreissenidae</taxon>
        <taxon>Dreissena</taxon>
    </lineage>
</organism>
<dbReference type="SUPFAM" id="SSF48452">
    <property type="entry name" value="TPR-like"/>
    <property type="match status" value="1"/>
</dbReference>
<keyword evidence="3" id="KW-1185">Reference proteome</keyword>
<evidence type="ECO:0000256" key="1">
    <source>
        <dbReference type="PROSITE-ProRule" id="PRU00339"/>
    </source>
</evidence>
<dbReference type="PROSITE" id="PS50005">
    <property type="entry name" value="TPR"/>
    <property type="match status" value="1"/>
</dbReference>
<dbReference type="AlphaFoldDB" id="A0A9D4DA52"/>
<dbReference type="InterPro" id="IPR011990">
    <property type="entry name" value="TPR-like_helical_dom_sf"/>
</dbReference>
<proteinExistence type="predicted"/>
<keyword evidence="1" id="KW-0802">TPR repeat</keyword>
<reference evidence="2" key="2">
    <citation type="submission" date="2020-11" db="EMBL/GenBank/DDBJ databases">
        <authorList>
            <person name="McCartney M.A."/>
            <person name="Auch B."/>
            <person name="Kono T."/>
            <person name="Mallez S."/>
            <person name="Becker A."/>
            <person name="Gohl D.M."/>
            <person name="Silverstein K.A.T."/>
            <person name="Koren S."/>
            <person name="Bechman K.B."/>
            <person name="Herman A."/>
            <person name="Abrahante J.E."/>
            <person name="Garbe J."/>
        </authorList>
    </citation>
    <scope>NUCLEOTIDE SEQUENCE</scope>
    <source>
        <strain evidence="2">Duluth1</strain>
        <tissue evidence="2">Whole animal</tissue>
    </source>
</reference>